<gene>
    <name evidence="3" type="ORF">J7S20_05615</name>
</gene>
<protein>
    <submittedName>
        <fullName evidence="3">DUF4168 domain-containing protein</fullName>
    </submittedName>
</protein>
<comment type="caution">
    <text evidence="3">The sequence shown here is derived from an EMBL/GenBank/DDBJ whole genome shotgun (WGS) entry which is preliminary data.</text>
</comment>
<feature type="domain" description="DUF4168" evidence="2">
    <location>
        <begin position="24"/>
        <end position="107"/>
    </location>
</feature>
<reference evidence="3" key="1">
    <citation type="submission" date="2021-04" db="EMBL/GenBank/DDBJ databases">
        <title>Ouciella asimina sp. nov., isolated from the surface seawater in the hydrothermal field of Okinawa Trough.</title>
        <authorList>
            <person name="Shuang W."/>
        </authorList>
    </citation>
    <scope>NUCLEOTIDE SEQUENCE</scope>
    <source>
        <strain evidence="3">LXI357</strain>
    </source>
</reference>
<evidence type="ECO:0000313" key="3">
    <source>
        <dbReference type="EMBL" id="MBR0551977.1"/>
    </source>
</evidence>
<organism evidence="3 4">
    <name type="scientific">Stakelama marina</name>
    <dbReference type="NCBI Taxonomy" id="2826939"/>
    <lineage>
        <taxon>Bacteria</taxon>
        <taxon>Pseudomonadati</taxon>
        <taxon>Pseudomonadota</taxon>
        <taxon>Alphaproteobacteria</taxon>
        <taxon>Sphingomonadales</taxon>
        <taxon>Sphingomonadaceae</taxon>
        <taxon>Stakelama</taxon>
    </lineage>
</organism>
<evidence type="ECO:0000313" key="4">
    <source>
        <dbReference type="Proteomes" id="UP000676996"/>
    </source>
</evidence>
<keyword evidence="4" id="KW-1185">Reference proteome</keyword>
<dbReference type="RefSeq" id="WP_284053234.1">
    <property type="nucleotide sequence ID" value="NZ_JAGRQC010000001.1"/>
</dbReference>
<name>A0A8T4IBD9_9SPHN</name>
<accession>A0A8T4IBD9</accession>
<dbReference type="InterPro" id="IPR025433">
    <property type="entry name" value="DUF4168"/>
</dbReference>
<keyword evidence="1" id="KW-0732">Signal</keyword>
<evidence type="ECO:0000256" key="1">
    <source>
        <dbReference type="SAM" id="SignalP"/>
    </source>
</evidence>
<dbReference type="Proteomes" id="UP000676996">
    <property type="component" value="Unassembled WGS sequence"/>
</dbReference>
<sequence>MKTPIKSALVAAACTLGASAAIAQPAPQAQQQAMPQVQAATNVSDAEVNTFASTVVKLNKIQADSNIAKADKRKQMIATLQASGLKPQRFNGIAKAAQTNDKVRARVKAAMMAKEAGAK</sequence>
<evidence type="ECO:0000259" key="2">
    <source>
        <dbReference type="Pfam" id="PF13767"/>
    </source>
</evidence>
<dbReference type="AlphaFoldDB" id="A0A8T4IBD9"/>
<feature type="signal peptide" evidence="1">
    <location>
        <begin position="1"/>
        <end position="23"/>
    </location>
</feature>
<dbReference type="Pfam" id="PF13767">
    <property type="entry name" value="DUF4168"/>
    <property type="match status" value="1"/>
</dbReference>
<dbReference type="EMBL" id="JAGRQC010000001">
    <property type="protein sequence ID" value="MBR0551977.1"/>
    <property type="molecule type" value="Genomic_DNA"/>
</dbReference>
<proteinExistence type="predicted"/>
<feature type="chain" id="PRO_5035904552" evidence="1">
    <location>
        <begin position="24"/>
        <end position="119"/>
    </location>
</feature>